<evidence type="ECO:0000313" key="3">
    <source>
        <dbReference type="Proteomes" id="UP000002432"/>
    </source>
</evidence>
<evidence type="ECO:0000256" key="1">
    <source>
        <dbReference type="SAM" id="SignalP"/>
    </source>
</evidence>
<feature type="chain" id="PRO_5004191132" evidence="1">
    <location>
        <begin position="20"/>
        <end position="204"/>
    </location>
</feature>
<feature type="signal peptide" evidence="1">
    <location>
        <begin position="1"/>
        <end position="19"/>
    </location>
</feature>
<organism evidence="2 3">
    <name type="scientific">Koribacter versatilis (strain Ellin345)</name>
    <dbReference type="NCBI Taxonomy" id="204669"/>
    <lineage>
        <taxon>Bacteria</taxon>
        <taxon>Pseudomonadati</taxon>
        <taxon>Acidobacteriota</taxon>
        <taxon>Terriglobia</taxon>
        <taxon>Terriglobales</taxon>
        <taxon>Candidatus Korobacteraceae</taxon>
        <taxon>Candidatus Korobacter</taxon>
    </lineage>
</organism>
<keyword evidence="1" id="KW-0732">Signal</keyword>
<dbReference type="Proteomes" id="UP000002432">
    <property type="component" value="Chromosome"/>
</dbReference>
<dbReference type="RefSeq" id="WP_011525505.1">
    <property type="nucleotide sequence ID" value="NC_008009.1"/>
</dbReference>
<sequence>MNVLRILPLLLALPLAAQTQTVCGPDPSADKDPSLGDFARQHRAAASTKHATVTLNEEDLKPIGPFPDITLDEQANDISIAAAYRAYIEIHTRVEIDNAVHDWYDRQVAAYNARREEVARIQSAQQGSIPYYPQYYADDQYDPQKAREQNALAQAGMQADQRIIGRNQQEMSRITSALQRLRSTFDPKGGRYDWFNTSLYQQRY</sequence>
<dbReference type="AlphaFoldDB" id="Q1IHE1"/>
<gene>
    <name evidence="2" type="ordered locus">Acid345_4709</name>
</gene>
<protein>
    <submittedName>
        <fullName evidence="2">Uncharacterized protein</fullName>
    </submittedName>
</protein>
<dbReference type="STRING" id="204669.Acid345_4709"/>
<keyword evidence="3" id="KW-1185">Reference proteome</keyword>
<dbReference type="EnsemblBacteria" id="ABF43709">
    <property type="protein sequence ID" value="ABF43709"/>
    <property type="gene ID" value="Acid345_4709"/>
</dbReference>
<accession>Q1IHE1</accession>
<evidence type="ECO:0000313" key="2">
    <source>
        <dbReference type="EMBL" id="ABF43709.1"/>
    </source>
</evidence>
<dbReference type="EMBL" id="CP000360">
    <property type="protein sequence ID" value="ABF43709.1"/>
    <property type="molecule type" value="Genomic_DNA"/>
</dbReference>
<dbReference type="HOGENOM" id="CLU_1341799_0_0_0"/>
<name>Q1IHE1_KORVE</name>
<dbReference type="KEGG" id="aba:Acid345_4709"/>
<reference evidence="2 3" key="1">
    <citation type="journal article" date="2009" name="Appl. Environ. Microbiol.">
        <title>Three genomes from the phylum Acidobacteria provide insight into the lifestyles of these microorganisms in soils.</title>
        <authorList>
            <person name="Ward N.L."/>
            <person name="Challacombe J.F."/>
            <person name="Janssen P.H."/>
            <person name="Henrissat B."/>
            <person name="Coutinho P.M."/>
            <person name="Wu M."/>
            <person name="Xie G."/>
            <person name="Haft D.H."/>
            <person name="Sait M."/>
            <person name="Badger J."/>
            <person name="Barabote R.D."/>
            <person name="Bradley B."/>
            <person name="Brettin T.S."/>
            <person name="Brinkac L.M."/>
            <person name="Bruce D."/>
            <person name="Creasy T."/>
            <person name="Daugherty S.C."/>
            <person name="Davidsen T.M."/>
            <person name="DeBoy R.T."/>
            <person name="Detter J.C."/>
            <person name="Dodson R.J."/>
            <person name="Durkin A.S."/>
            <person name="Ganapathy A."/>
            <person name="Gwinn-Giglio M."/>
            <person name="Han C.S."/>
            <person name="Khouri H."/>
            <person name="Kiss H."/>
            <person name="Kothari S.P."/>
            <person name="Madupu R."/>
            <person name="Nelson K.E."/>
            <person name="Nelson W.C."/>
            <person name="Paulsen I."/>
            <person name="Penn K."/>
            <person name="Ren Q."/>
            <person name="Rosovitz M.J."/>
            <person name="Selengut J.D."/>
            <person name="Shrivastava S."/>
            <person name="Sullivan S.A."/>
            <person name="Tapia R."/>
            <person name="Thompson L.S."/>
            <person name="Watkins K.L."/>
            <person name="Yang Q."/>
            <person name="Yu C."/>
            <person name="Zafar N."/>
            <person name="Zhou L."/>
            <person name="Kuske C.R."/>
        </authorList>
    </citation>
    <scope>NUCLEOTIDE SEQUENCE [LARGE SCALE GENOMIC DNA]</scope>
    <source>
        <strain evidence="2 3">Ellin345</strain>
    </source>
</reference>
<proteinExistence type="predicted"/>